<reference evidence="2" key="1">
    <citation type="submission" date="2021-02" db="EMBL/GenBank/DDBJ databases">
        <authorList>
            <person name="Nowell W R."/>
        </authorList>
    </citation>
    <scope>NUCLEOTIDE SEQUENCE</scope>
</reference>
<feature type="region of interest" description="Disordered" evidence="1">
    <location>
        <begin position="1"/>
        <end position="37"/>
    </location>
</feature>
<dbReference type="EMBL" id="CAJNOK010012654">
    <property type="protein sequence ID" value="CAF1167956.1"/>
    <property type="molecule type" value="Genomic_DNA"/>
</dbReference>
<dbReference type="Proteomes" id="UP000682733">
    <property type="component" value="Unassembled WGS sequence"/>
</dbReference>
<dbReference type="AlphaFoldDB" id="A0A8S2EJY5"/>
<organism evidence="2 4">
    <name type="scientific">Didymodactylos carnosus</name>
    <dbReference type="NCBI Taxonomy" id="1234261"/>
    <lineage>
        <taxon>Eukaryota</taxon>
        <taxon>Metazoa</taxon>
        <taxon>Spiralia</taxon>
        <taxon>Gnathifera</taxon>
        <taxon>Rotifera</taxon>
        <taxon>Eurotatoria</taxon>
        <taxon>Bdelloidea</taxon>
        <taxon>Philodinida</taxon>
        <taxon>Philodinidae</taxon>
        <taxon>Didymodactylos</taxon>
    </lineage>
</organism>
<evidence type="ECO:0000256" key="1">
    <source>
        <dbReference type="SAM" id="MobiDB-lite"/>
    </source>
</evidence>
<dbReference type="EMBL" id="CAJOBA010034180">
    <property type="protein sequence ID" value="CAF3979546.1"/>
    <property type="molecule type" value="Genomic_DNA"/>
</dbReference>
<accession>A0A8S2EJY5</accession>
<proteinExistence type="predicted"/>
<evidence type="ECO:0000313" key="3">
    <source>
        <dbReference type="EMBL" id="CAF3979546.1"/>
    </source>
</evidence>
<feature type="compositionally biased region" description="Basic residues" evidence="1">
    <location>
        <begin position="1"/>
        <end position="20"/>
    </location>
</feature>
<evidence type="ECO:0000313" key="4">
    <source>
        <dbReference type="Proteomes" id="UP000677228"/>
    </source>
</evidence>
<gene>
    <name evidence="2" type="ORF">OVA965_LOCUS22422</name>
    <name evidence="3" type="ORF">TMI583_LOCUS23140</name>
</gene>
<sequence length="291" mass="33592">MGKDTKRKSQLKNLGIKKRTSSSYSEKQTDSSSEEEGDLMFQLPGDIDFTSKEVLDTLNELMSFCKQNSNTKCLSVLLYMSLRHFSVSYRDADKFLDAIGAFKAETCHTHSDRLLNYGVDRFATDLRGGKRGDSFWDSFPDIEHDARQFSIEACTRKNASFTVAEPAKFVDEKFFEVTGLTKNDSGFIRSTQSLRLDLKAWGITYTNNRSRPYFLGREKPEVVLHREQVINYFLSREQFYFHVSDGNDPKWLIPTVPEPVVLLCHDESTFRSNEISHKRWIAEGHEPFFVK</sequence>
<name>A0A8S2EJY5_9BILA</name>
<dbReference type="Proteomes" id="UP000677228">
    <property type="component" value="Unassembled WGS sequence"/>
</dbReference>
<comment type="caution">
    <text evidence="2">The sequence shown here is derived from an EMBL/GenBank/DDBJ whole genome shotgun (WGS) entry which is preliminary data.</text>
</comment>
<evidence type="ECO:0000313" key="2">
    <source>
        <dbReference type="EMBL" id="CAF1167956.1"/>
    </source>
</evidence>
<protein>
    <submittedName>
        <fullName evidence="2">Uncharacterized protein</fullName>
    </submittedName>
</protein>